<protein>
    <submittedName>
        <fullName evidence="2">Branched-chain amino acid transporter</fullName>
    </submittedName>
</protein>
<keyword evidence="1" id="KW-0472">Membrane</keyword>
<dbReference type="RefSeq" id="WP_067765093.1">
    <property type="nucleotide sequence ID" value="NZ_LZDS01000026.1"/>
</dbReference>
<dbReference type="Pfam" id="PF05437">
    <property type="entry name" value="AzlD"/>
    <property type="match status" value="1"/>
</dbReference>
<name>A0A1A7R880_9GAMM</name>
<feature type="transmembrane region" description="Helical" evidence="1">
    <location>
        <begin position="85"/>
        <end position="104"/>
    </location>
</feature>
<keyword evidence="1" id="KW-1133">Transmembrane helix</keyword>
<evidence type="ECO:0000256" key="1">
    <source>
        <dbReference type="SAM" id="Phobius"/>
    </source>
</evidence>
<dbReference type="Proteomes" id="UP000185753">
    <property type="component" value="Unassembled WGS sequence"/>
</dbReference>
<dbReference type="InterPro" id="IPR008407">
    <property type="entry name" value="Brnchd-chn_aa_trnsp_AzlD"/>
</dbReference>
<keyword evidence="3" id="KW-1185">Reference proteome</keyword>
<dbReference type="STRING" id="1443941.A9J31_05890"/>
<accession>A0A1A7R880</accession>
<gene>
    <name evidence="2" type="ORF">A9J31_05890</name>
</gene>
<evidence type="ECO:0000313" key="2">
    <source>
        <dbReference type="EMBL" id="OBX28096.1"/>
    </source>
</evidence>
<dbReference type="OrthoDB" id="4257348at2"/>
<organism evidence="2 3">
    <name type="scientific">Acinetobacter gandensis</name>
    <dbReference type="NCBI Taxonomy" id="1443941"/>
    <lineage>
        <taxon>Bacteria</taxon>
        <taxon>Pseudomonadati</taxon>
        <taxon>Pseudomonadota</taxon>
        <taxon>Gammaproteobacteria</taxon>
        <taxon>Moraxellales</taxon>
        <taxon>Moraxellaceae</taxon>
        <taxon>Acinetobacter</taxon>
    </lineage>
</organism>
<sequence>MSWYLLFVLTAVTFFNRYVFLEPKTTIRMPNFALYMLKYAAPCLMISIVSPVIFFEQGEWKGVWANSYFYGALLTILITCITRKLLLSISLSLVLFYFYIYVVLF</sequence>
<reference evidence="3" key="1">
    <citation type="submission" date="2016-06" db="EMBL/GenBank/DDBJ databases">
        <authorList>
            <person name="Radolfova-Krizova L."/>
            <person name="Nemec A."/>
        </authorList>
    </citation>
    <scope>NUCLEOTIDE SEQUENCE [LARGE SCALE GENOMIC DNA]</scope>
    <source>
        <strain evidence="3">ANC 4275</strain>
    </source>
</reference>
<dbReference type="AlphaFoldDB" id="A0A1A7R880"/>
<comment type="caution">
    <text evidence="2">The sequence shown here is derived from an EMBL/GenBank/DDBJ whole genome shotgun (WGS) entry which is preliminary data.</text>
</comment>
<feature type="transmembrane region" description="Helical" evidence="1">
    <location>
        <begin position="62"/>
        <end position="79"/>
    </location>
</feature>
<feature type="transmembrane region" description="Helical" evidence="1">
    <location>
        <begin position="37"/>
        <end position="55"/>
    </location>
</feature>
<dbReference type="EMBL" id="LZDS01000026">
    <property type="protein sequence ID" value="OBX28096.1"/>
    <property type="molecule type" value="Genomic_DNA"/>
</dbReference>
<proteinExistence type="predicted"/>
<keyword evidence="1" id="KW-0812">Transmembrane</keyword>
<evidence type="ECO:0000313" key="3">
    <source>
        <dbReference type="Proteomes" id="UP000185753"/>
    </source>
</evidence>